<proteinExistence type="predicted"/>
<dbReference type="OrthoDB" id="3213531at2"/>
<dbReference type="AlphaFoldDB" id="L7KFQ3"/>
<dbReference type="Proteomes" id="UP000010988">
    <property type="component" value="Unassembled WGS sequence"/>
</dbReference>
<dbReference type="RefSeq" id="WP_005170458.1">
    <property type="nucleotide sequence ID" value="NZ_BANR01000003.1"/>
</dbReference>
<dbReference type="EMBL" id="BANR01000003">
    <property type="protein sequence ID" value="GAC47326.1"/>
    <property type="molecule type" value="Genomic_DNA"/>
</dbReference>
<evidence type="ECO:0000313" key="2">
    <source>
        <dbReference type="Proteomes" id="UP000010988"/>
    </source>
</evidence>
<name>L7KFQ3_9ACTN</name>
<protein>
    <recommendedName>
        <fullName evidence="3">DUF1059 domain-containing protein</fullName>
    </recommendedName>
</protein>
<organism evidence="1 2">
    <name type="scientific">Gordonia aichiensis NBRC 108223</name>
    <dbReference type="NCBI Taxonomy" id="1220583"/>
    <lineage>
        <taxon>Bacteria</taxon>
        <taxon>Bacillati</taxon>
        <taxon>Actinomycetota</taxon>
        <taxon>Actinomycetes</taxon>
        <taxon>Mycobacteriales</taxon>
        <taxon>Gordoniaceae</taxon>
        <taxon>Gordonia</taxon>
    </lineage>
</organism>
<accession>L7KFQ3</accession>
<dbReference type="eggNOG" id="COG5466">
    <property type="taxonomic scope" value="Bacteria"/>
</dbReference>
<sequence>MKEFWCGAVIPDCDARFLAASESELLDQVTAHAASEHGVSPVPPETVARVRELITDRSGE</sequence>
<comment type="caution">
    <text evidence="1">The sequence shown here is derived from an EMBL/GenBank/DDBJ whole genome shotgun (WGS) entry which is preliminary data.</text>
</comment>
<keyword evidence="2" id="KW-1185">Reference proteome</keyword>
<reference evidence="1 2" key="1">
    <citation type="submission" date="2012-12" db="EMBL/GenBank/DDBJ databases">
        <title>Whole genome shotgun sequence of Gordonia aichiensis NBRC 108223.</title>
        <authorList>
            <person name="Isaki-Nakamura S."/>
            <person name="Hosoyama A."/>
            <person name="Tsuchikane K."/>
            <person name="Ando Y."/>
            <person name="Baba S."/>
            <person name="Ohji S."/>
            <person name="Hamada M."/>
            <person name="Tamura T."/>
            <person name="Yamazoe A."/>
            <person name="Yamazaki S."/>
            <person name="Fujita N."/>
        </authorList>
    </citation>
    <scope>NUCLEOTIDE SEQUENCE [LARGE SCALE GENOMIC DNA]</scope>
    <source>
        <strain evidence="1 2">NBRC 108223</strain>
    </source>
</reference>
<gene>
    <name evidence="1" type="ORF">GOACH_03_03440</name>
</gene>
<dbReference type="InterPro" id="IPR009409">
    <property type="entry name" value="DUF1059"/>
</dbReference>
<dbReference type="Pfam" id="PF06348">
    <property type="entry name" value="DUF1059"/>
    <property type="match status" value="1"/>
</dbReference>
<evidence type="ECO:0000313" key="1">
    <source>
        <dbReference type="EMBL" id="GAC47326.1"/>
    </source>
</evidence>
<dbReference type="STRING" id="1220583.GOACH_03_03440"/>
<evidence type="ECO:0008006" key="3">
    <source>
        <dbReference type="Google" id="ProtNLM"/>
    </source>
</evidence>